<feature type="compositionally biased region" description="Basic and acidic residues" evidence="5">
    <location>
        <begin position="449"/>
        <end position="497"/>
    </location>
</feature>
<comment type="catalytic activity">
    <reaction evidence="1">
        <text>[protein]-peptidylproline (omega=180) = [protein]-peptidylproline (omega=0)</text>
        <dbReference type="Rhea" id="RHEA:16237"/>
        <dbReference type="Rhea" id="RHEA-COMP:10747"/>
        <dbReference type="Rhea" id="RHEA-COMP:10748"/>
        <dbReference type="ChEBI" id="CHEBI:83833"/>
        <dbReference type="ChEBI" id="CHEBI:83834"/>
        <dbReference type="EC" id="5.2.1.8"/>
    </reaction>
</comment>
<gene>
    <name evidence="7" type="ORF">K435DRAFT_830071</name>
</gene>
<feature type="compositionally biased region" description="Acidic residues" evidence="5">
    <location>
        <begin position="432"/>
        <end position="442"/>
    </location>
</feature>
<comment type="similarity">
    <text evidence="4">Belongs to the cyclophilin-type PPIase family. CWC27 subfamily.</text>
</comment>
<feature type="compositionally biased region" description="Basic and acidic residues" evidence="5">
    <location>
        <begin position="358"/>
        <end position="371"/>
    </location>
</feature>
<evidence type="ECO:0000313" key="7">
    <source>
        <dbReference type="EMBL" id="THU90782.1"/>
    </source>
</evidence>
<protein>
    <submittedName>
        <fullName evidence="7">Cyclophilin-like protein</fullName>
    </submittedName>
</protein>
<sequence>MALPTNGRVIVDTTAGEFDIELWSKETPRTCRNFLALAMEGYYDGVIFHRVVPGFLVQTGDKTGTGAGGESFYGEPFEDEIHPRLRFAHRGLVAMANNGTKNSNDSQFFITLDRADELHGKHTLFGRVVGDTVYNVMKIGEMEIDKNERPVYPPKIKGVRIIDNPFPDIIPRITAAERRAQQKAREEAKKEREEEERRRGAKKNVKLLSFGADEGAEEEEESVVFKKKPIVRPDLIDEPESTNVAVLPDFVTNAATSSRPGRGEEKSKAKAKSKDEDEDGEVVEEKKSSKKKDKKSASDEAADLSKIRTRHALEQSSQLTARQAEIEKMESEIRKLQKKRTGEEDSDEERNKKKQKKSYLEEELRKYEKGRGMKGKKGKNRDEGNTLEMMSMFRGKLQSSWMDRDEDMDGDEENKPGEESNDGLPSVPALPTEEDPGEEIDNDIGFLSHELHFPKDDGEESRKAERDYQVIDPRVRGQMAREERDKKKEGRRPKDGGRGAMGRGGGGGGGYRRGDHGRR</sequence>
<evidence type="ECO:0000256" key="3">
    <source>
        <dbReference type="ARBA" id="ARBA00023242"/>
    </source>
</evidence>
<dbReference type="InterPro" id="IPR002130">
    <property type="entry name" value="Cyclophilin-type_PPIase_dom"/>
</dbReference>
<dbReference type="CDD" id="cd01925">
    <property type="entry name" value="cyclophilin_CeCYP16-like"/>
    <property type="match status" value="1"/>
</dbReference>
<dbReference type="OrthoDB" id="442970at2759"/>
<reference evidence="7 8" key="1">
    <citation type="journal article" date="2019" name="Nat. Ecol. Evol.">
        <title>Megaphylogeny resolves global patterns of mushroom evolution.</title>
        <authorList>
            <person name="Varga T."/>
            <person name="Krizsan K."/>
            <person name="Foldi C."/>
            <person name="Dima B."/>
            <person name="Sanchez-Garcia M."/>
            <person name="Sanchez-Ramirez S."/>
            <person name="Szollosi G.J."/>
            <person name="Szarkandi J.G."/>
            <person name="Papp V."/>
            <person name="Albert L."/>
            <person name="Andreopoulos W."/>
            <person name="Angelini C."/>
            <person name="Antonin V."/>
            <person name="Barry K.W."/>
            <person name="Bougher N.L."/>
            <person name="Buchanan P."/>
            <person name="Buyck B."/>
            <person name="Bense V."/>
            <person name="Catcheside P."/>
            <person name="Chovatia M."/>
            <person name="Cooper J."/>
            <person name="Damon W."/>
            <person name="Desjardin D."/>
            <person name="Finy P."/>
            <person name="Geml J."/>
            <person name="Haridas S."/>
            <person name="Hughes K."/>
            <person name="Justo A."/>
            <person name="Karasinski D."/>
            <person name="Kautmanova I."/>
            <person name="Kiss B."/>
            <person name="Kocsube S."/>
            <person name="Kotiranta H."/>
            <person name="LaButti K.M."/>
            <person name="Lechner B.E."/>
            <person name="Liimatainen K."/>
            <person name="Lipzen A."/>
            <person name="Lukacs Z."/>
            <person name="Mihaltcheva S."/>
            <person name="Morgado L.N."/>
            <person name="Niskanen T."/>
            <person name="Noordeloos M.E."/>
            <person name="Ohm R.A."/>
            <person name="Ortiz-Santana B."/>
            <person name="Ovrebo C."/>
            <person name="Racz N."/>
            <person name="Riley R."/>
            <person name="Savchenko A."/>
            <person name="Shiryaev A."/>
            <person name="Soop K."/>
            <person name="Spirin V."/>
            <person name="Szebenyi C."/>
            <person name="Tomsovsky M."/>
            <person name="Tulloss R.E."/>
            <person name="Uehling J."/>
            <person name="Grigoriev I.V."/>
            <person name="Vagvolgyi C."/>
            <person name="Papp T."/>
            <person name="Martin F.M."/>
            <person name="Miettinen O."/>
            <person name="Hibbett D.S."/>
            <person name="Nagy L.G."/>
        </authorList>
    </citation>
    <scope>NUCLEOTIDE SEQUENCE [LARGE SCALE GENOMIC DNA]</scope>
    <source>
        <strain evidence="7 8">CBS 962.96</strain>
    </source>
</reference>
<feature type="domain" description="PPIase cyclophilin-type" evidence="6">
    <location>
        <begin position="12"/>
        <end position="161"/>
    </location>
</feature>
<keyword evidence="3" id="KW-0539">Nucleus</keyword>
<dbReference type="Proteomes" id="UP000297245">
    <property type="component" value="Unassembled WGS sequence"/>
</dbReference>
<dbReference type="SUPFAM" id="SSF50891">
    <property type="entry name" value="Cyclophilin-like"/>
    <property type="match status" value="1"/>
</dbReference>
<dbReference type="GO" id="GO:0071013">
    <property type="term" value="C:catalytic step 2 spliceosome"/>
    <property type="evidence" value="ECO:0007669"/>
    <property type="project" value="TreeGrafter"/>
</dbReference>
<dbReference type="InterPro" id="IPR029000">
    <property type="entry name" value="Cyclophilin-like_dom_sf"/>
</dbReference>
<comment type="subcellular location">
    <subcellularLocation>
        <location evidence="2">Nucleus</location>
    </subcellularLocation>
</comment>
<dbReference type="AlphaFoldDB" id="A0A4S8LN62"/>
<dbReference type="InterPro" id="IPR020892">
    <property type="entry name" value="Cyclophilin-type_PPIase_CS"/>
</dbReference>
<feature type="compositionally biased region" description="Basic and acidic residues" evidence="5">
    <location>
        <begin position="261"/>
        <end position="275"/>
    </location>
</feature>
<keyword evidence="8" id="KW-1185">Reference proteome</keyword>
<dbReference type="EMBL" id="ML179325">
    <property type="protein sequence ID" value="THU90782.1"/>
    <property type="molecule type" value="Genomic_DNA"/>
</dbReference>
<evidence type="ECO:0000256" key="4">
    <source>
        <dbReference type="ARBA" id="ARBA00038509"/>
    </source>
</evidence>
<evidence type="ECO:0000256" key="1">
    <source>
        <dbReference type="ARBA" id="ARBA00000971"/>
    </source>
</evidence>
<dbReference type="PROSITE" id="PS50072">
    <property type="entry name" value="CSA_PPIASE_2"/>
    <property type="match status" value="1"/>
</dbReference>
<dbReference type="Pfam" id="PF00160">
    <property type="entry name" value="Pro_isomerase"/>
    <property type="match status" value="1"/>
</dbReference>
<dbReference type="PRINTS" id="PR00153">
    <property type="entry name" value="CSAPPISMRASE"/>
</dbReference>
<feature type="compositionally biased region" description="Basic and acidic residues" evidence="5">
    <location>
        <begin position="178"/>
        <end position="198"/>
    </location>
</feature>
<dbReference type="PANTHER" id="PTHR45625">
    <property type="entry name" value="PEPTIDYL-PROLYL CIS-TRANS ISOMERASE-RELATED"/>
    <property type="match status" value="1"/>
</dbReference>
<organism evidence="7 8">
    <name type="scientific">Dendrothele bispora (strain CBS 962.96)</name>
    <dbReference type="NCBI Taxonomy" id="1314807"/>
    <lineage>
        <taxon>Eukaryota</taxon>
        <taxon>Fungi</taxon>
        <taxon>Dikarya</taxon>
        <taxon>Basidiomycota</taxon>
        <taxon>Agaricomycotina</taxon>
        <taxon>Agaricomycetes</taxon>
        <taxon>Agaricomycetidae</taxon>
        <taxon>Agaricales</taxon>
        <taxon>Agaricales incertae sedis</taxon>
        <taxon>Dendrothele</taxon>
    </lineage>
</organism>
<feature type="compositionally biased region" description="Basic and acidic residues" evidence="5">
    <location>
        <begin position="324"/>
        <end position="343"/>
    </location>
</feature>
<dbReference type="PROSITE" id="PS00170">
    <property type="entry name" value="CSA_PPIASE_1"/>
    <property type="match status" value="1"/>
</dbReference>
<evidence type="ECO:0000259" key="6">
    <source>
        <dbReference type="PROSITE" id="PS50072"/>
    </source>
</evidence>
<proteinExistence type="inferred from homology"/>
<feature type="compositionally biased region" description="Gly residues" evidence="5">
    <location>
        <begin position="498"/>
        <end position="511"/>
    </location>
</feature>
<dbReference type="InterPro" id="IPR044666">
    <property type="entry name" value="Cyclophilin_A-like"/>
</dbReference>
<feature type="region of interest" description="Disordered" evidence="5">
    <location>
        <begin position="178"/>
        <end position="201"/>
    </location>
</feature>
<evidence type="ECO:0000256" key="5">
    <source>
        <dbReference type="SAM" id="MobiDB-lite"/>
    </source>
</evidence>
<dbReference type="GO" id="GO:0003755">
    <property type="term" value="F:peptidyl-prolyl cis-trans isomerase activity"/>
    <property type="evidence" value="ECO:0007669"/>
    <property type="project" value="UniProtKB-EC"/>
</dbReference>
<evidence type="ECO:0000313" key="8">
    <source>
        <dbReference type="Proteomes" id="UP000297245"/>
    </source>
</evidence>
<feature type="compositionally biased region" description="Basic and acidic residues" evidence="5">
    <location>
        <begin position="295"/>
        <end position="306"/>
    </location>
</feature>
<feature type="region of interest" description="Disordered" evidence="5">
    <location>
        <begin position="254"/>
        <end position="519"/>
    </location>
</feature>
<dbReference type="Gene3D" id="2.40.100.10">
    <property type="entry name" value="Cyclophilin-like"/>
    <property type="match status" value="1"/>
</dbReference>
<evidence type="ECO:0000256" key="2">
    <source>
        <dbReference type="ARBA" id="ARBA00004123"/>
    </source>
</evidence>
<name>A0A4S8LN62_DENBC</name>
<dbReference type="PANTHER" id="PTHR45625:SF6">
    <property type="entry name" value="SPLICEOSOME-ASSOCIATED PROTEIN CWC27 HOMOLOG"/>
    <property type="match status" value="1"/>
</dbReference>
<dbReference type="GO" id="GO:0006457">
    <property type="term" value="P:protein folding"/>
    <property type="evidence" value="ECO:0007669"/>
    <property type="project" value="InterPro"/>
</dbReference>
<accession>A0A4S8LN62</accession>